<keyword evidence="6" id="KW-1185">Reference proteome</keyword>
<dbReference type="Proteomes" id="UP000002407">
    <property type="component" value="Chromosome"/>
</dbReference>
<evidence type="ECO:0000313" key="6">
    <source>
        <dbReference type="Proteomes" id="UP000002407"/>
    </source>
</evidence>
<dbReference type="KEGG" id="cha:CHAB381_0550"/>
<dbReference type="AlphaFoldDB" id="A7I0U7"/>
<gene>
    <name evidence="5" type="ordered locus">CHAB381_0550</name>
</gene>
<dbReference type="Pfam" id="PF13525">
    <property type="entry name" value="YfiO"/>
    <property type="match status" value="1"/>
</dbReference>
<evidence type="ECO:0000259" key="4">
    <source>
        <dbReference type="Pfam" id="PF13525"/>
    </source>
</evidence>
<dbReference type="InterPro" id="IPR011990">
    <property type="entry name" value="TPR-like_helical_dom_sf"/>
</dbReference>
<evidence type="ECO:0000313" key="5">
    <source>
        <dbReference type="EMBL" id="ABS51947.1"/>
    </source>
</evidence>
<dbReference type="NCBIfam" id="TIGR03302">
    <property type="entry name" value="OM_YfiO"/>
    <property type="match status" value="1"/>
</dbReference>
<dbReference type="EMBL" id="CP000776">
    <property type="protein sequence ID" value="ABS51947.1"/>
    <property type="molecule type" value="Genomic_DNA"/>
</dbReference>
<sequence>MKKFLIFAVFIAIISGCSAKKGDEIYNLAPQAWFNLIIKDIKDSNLKAADEHYVSFSSEHIGSPLLESMTLILAQAHTMEEDYTLANTYLDEYIRRYGTDDKIQYAKFLKIKSNFDSFNKPNRNQKLVQISIVEIQNFLMQYPDTKYKPLLETMLIKFRLAENELNKSIKNLYEKTGRDESAQIYKERIGTSPVAGTDTIKPESPWYRVIFE</sequence>
<dbReference type="RefSeq" id="WP_012108425.1">
    <property type="nucleotide sequence ID" value="NC_009714.1"/>
</dbReference>
<feature type="domain" description="Outer membrane lipoprotein BamD-like" evidence="4">
    <location>
        <begin position="38"/>
        <end position="177"/>
    </location>
</feature>
<protein>
    <submittedName>
        <fullName evidence="5">Competence lipoprotein</fullName>
    </submittedName>
</protein>
<keyword evidence="1" id="KW-0732">Signal</keyword>
<evidence type="ECO:0000256" key="1">
    <source>
        <dbReference type="ARBA" id="ARBA00022729"/>
    </source>
</evidence>
<dbReference type="eggNOG" id="COG4105">
    <property type="taxonomic scope" value="Bacteria"/>
</dbReference>
<keyword evidence="5" id="KW-0449">Lipoprotein</keyword>
<dbReference type="PROSITE" id="PS51257">
    <property type="entry name" value="PROKAR_LIPOPROTEIN"/>
    <property type="match status" value="1"/>
</dbReference>
<dbReference type="HOGENOM" id="CLU_081544_0_0_7"/>
<evidence type="ECO:0000256" key="2">
    <source>
        <dbReference type="ARBA" id="ARBA00023136"/>
    </source>
</evidence>
<dbReference type="Gene3D" id="1.25.40.10">
    <property type="entry name" value="Tetratricopeptide repeat domain"/>
    <property type="match status" value="1"/>
</dbReference>
<keyword evidence="3" id="KW-0998">Cell outer membrane</keyword>
<dbReference type="InterPro" id="IPR039565">
    <property type="entry name" value="BamD-like"/>
</dbReference>
<keyword evidence="2" id="KW-0472">Membrane</keyword>
<organism evidence="5 6">
    <name type="scientific">Campylobacter hominis (strain ATCC BAA-381 / DSM 21671 / CCUG 45161 / LMG 19568 / NCTC 13146 / CH001A)</name>
    <dbReference type="NCBI Taxonomy" id="360107"/>
    <lineage>
        <taxon>Bacteria</taxon>
        <taxon>Pseudomonadati</taxon>
        <taxon>Campylobacterota</taxon>
        <taxon>Epsilonproteobacteria</taxon>
        <taxon>Campylobacterales</taxon>
        <taxon>Campylobacteraceae</taxon>
        <taxon>Campylobacter</taxon>
    </lineage>
</organism>
<dbReference type="InterPro" id="IPR017689">
    <property type="entry name" value="BamD"/>
</dbReference>
<accession>A7I0U7</accession>
<dbReference type="STRING" id="360107.CHAB381_0550"/>
<dbReference type="OrthoDB" id="5342947at2"/>
<proteinExistence type="inferred from homology"/>
<name>A7I0U7_CAMHC</name>
<dbReference type="HAMAP" id="MF_00922">
    <property type="entry name" value="OM_assembly_BamD"/>
    <property type="match status" value="1"/>
</dbReference>
<reference evidence="6" key="1">
    <citation type="submission" date="2007-07" db="EMBL/GenBank/DDBJ databases">
        <title>Complete genome sequence of Campylobacter hominis ATCC BAA-381, a commensal isolated from the human gastrointestinal tract.</title>
        <authorList>
            <person name="Fouts D.E."/>
            <person name="Mongodin E.F."/>
            <person name="Puiu D."/>
            <person name="Sebastian Y."/>
            <person name="Miller W.G."/>
            <person name="Mandrell R.E."/>
            <person name="Nelson K.E."/>
        </authorList>
    </citation>
    <scope>NUCLEOTIDE SEQUENCE [LARGE SCALE GENOMIC DNA]</scope>
    <source>
        <strain evidence="6">ATCC BAA-381 / LMG 19568 / NCTC 13146 / CH001A</strain>
    </source>
</reference>
<evidence type="ECO:0000256" key="3">
    <source>
        <dbReference type="ARBA" id="ARBA00023237"/>
    </source>
</evidence>